<protein>
    <submittedName>
        <fullName evidence="2">904_t:CDS:1</fullName>
    </submittedName>
</protein>
<organism evidence="2 3">
    <name type="scientific">Cetraspora pellucida</name>
    <dbReference type="NCBI Taxonomy" id="1433469"/>
    <lineage>
        <taxon>Eukaryota</taxon>
        <taxon>Fungi</taxon>
        <taxon>Fungi incertae sedis</taxon>
        <taxon>Mucoromycota</taxon>
        <taxon>Glomeromycotina</taxon>
        <taxon>Glomeromycetes</taxon>
        <taxon>Diversisporales</taxon>
        <taxon>Gigasporaceae</taxon>
        <taxon>Cetraspora</taxon>
    </lineage>
</organism>
<accession>A0A9N9NTW3</accession>
<gene>
    <name evidence="2" type="ORF">CPELLU_LOCUS15266</name>
</gene>
<dbReference type="Proteomes" id="UP000789759">
    <property type="component" value="Unassembled WGS sequence"/>
</dbReference>
<proteinExistence type="predicted"/>
<feature type="compositionally biased region" description="Basic residues" evidence="1">
    <location>
        <begin position="40"/>
        <end position="50"/>
    </location>
</feature>
<evidence type="ECO:0000313" key="2">
    <source>
        <dbReference type="EMBL" id="CAG8760467.1"/>
    </source>
</evidence>
<sequence length="56" mass="6433">LKDIMISSIESEKTSQAENFLEINNLLEDNLQTKGFQANSKKHKHHHKTNRQSAPC</sequence>
<name>A0A9N9NTW3_9GLOM</name>
<feature type="region of interest" description="Disordered" evidence="1">
    <location>
        <begin position="34"/>
        <end position="56"/>
    </location>
</feature>
<reference evidence="2" key="1">
    <citation type="submission" date="2021-06" db="EMBL/GenBank/DDBJ databases">
        <authorList>
            <person name="Kallberg Y."/>
            <person name="Tangrot J."/>
            <person name="Rosling A."/>
        </authorList>
    </citation>
    <scope>NUCLEOTIDE SEQUENCE</scope>
    <source>
        <strain evidence="2">FL966</strain>
    </source>
</reference>
<dbReference type="AlphaFoldDB" id="A0A9N9NTW3"/>
<evidence type="ECO:0000313" key="3">
    <source>
        <dbReference type="Proteomes" id="UP000789759"/>
    </source>
</evidence>
<evidence type="ECO:0000256" key="1">
    <source>
        <dbReference type="SAM" id="MobiDB-lite"/>
    </source>
</evidence>
<comment type="caution">
    <text evidence="2">The sequence shown here is derived from an EMBL/GenBank/DDBJ whole genome shotgun (WGS) entry which is preliminary data.</text>
</comment>
<dbReference type="EMBL" id="CAJVQA010019752">
    <property type="protein sequence ID" value="CAG8760467.1"/>
    <property type="molecule type" value="Genomic_DNA"/>
</dbReference>
<feature type="non-terminal residue" evidence="2">
    <location>
        <position position="1"/>
    </location>
</feature>
<keyword evidence="3" id="KW-1185">Reference proteome</keyword>